<feature type="region of interest" description="Disordered" evidence="5">
    <location>
        <begin position="238"/>
        <end position="291"/>
    </location>
</feature>
<evidence type="ECO:0000313" key="8">
    <source>
        <dbReference type="Proteomes" id="UP001338125"/>
    </source>
</evidence>
<feature type="compositionally biased region" description="Polar residues" evidence="5">
    <location>
        <begin position="35"/>
        <end position="54"/>
    </location>
</feature>
<dbReference type="InterPro" id="IPR011011">
    <property type="entry name" value="Znf_FYVE_PHD"/>
</dbReference>
<keyword evidence="2 4" id="KW-0863">Zinc-finger</keyword>
<reference evidence="7 8" key="1">
    <citation type="submission" date="2024-01" db="EMBL/GenBank/DDBJ databases">
        <title>Complete genome of Cladobotryum mycophilum ATHUM6906.</title>
        <authorList>
            <person name="Christinaki A.C."/>
            <person name="Myridakis A.I."/>
            <person name="Kouvelis V.N."/>
        </authorList>
    </citation>
    <scope>NUCLEOTIDE SEQUENCE [LARGE SCALE GENOMIC DNA]</scope>
    <source>
        <strain evidence="7 8">ATHUM6906</strain>
    </source>
</reference>
<keyword evidence="3" id="KW-0862">Zinc</keyword>
<evidence type="ECO:0000256" key="5">
    <source>
        <dbReference type="SAM" id="MobiDB-lite"/>
    </source>
</evidence>
<accession>A0ABR0SEV0</accession>
<feature type="compositionally biased region" description="Low complexity" evidence="5">
    <location>
        <begin position="100"/>
        <end position="110"/>
    </location>
</feature>
<feature type="compositionally biased region" description="Low complexity" evidence="5">
    <location>
        <begin position="243"/>
        <end position="261"/>
    </location>
</feature>
<dbReference type="EMBL" id="JAVFKD010000014">
    <property type="protein sequence ID" value="KAK5990290.1"/>
    <property type="molecule type" value="Genomic_DNA"/>
</dbReference>
<proteinExistence type="predicted"/>
<keyword evidence="8" id="KW-1185">Reference proteome</keyword>
<dbReference type="InterPro" id="IPR000306">
    <property type="entry name" value="Znf_FYVE"/>
</dbReference>
<dbReference type="CDD" id="cd15760">
    <property type="entry name" value="FYVE_scVPS27p_like"/>
    <property type="match status" value="1"/>
</dbReference>
<dbReference type="Gene3D" id="3.30.40.10">
    <property type="entry name" value="Zinc/RING finger domain, C3HC4 (zinc finger)"/>
    <property type="match status" value="1"/>
</dbReference>
<feature type="compositionally biased region" description="Low complexity" evidence="5">
    <location>
        <begin position="55"/>
        <end position="75"/>
    </location>
</feature>
<feature type="region of interest" description="Disordered" evidence="5">
    <location>
        <begin position="1"/>
        <end position="119"/>
    </location>
</feature>
<protein>
    <submittedName>
        <fullName evidence="7">Glutamine sensor pib2</fullName>
    </submittedName>
</protein>
<dbReference type="PANTHER" id="PTHR23164:SF30">
    <property type="entry name" value="EARLY ENDOSOME ANTIGEN 1"/>
    <property type="match status" value="1"/>
</dbReference>
<dbReference type="Proteomes" id="UP001338125">
    <property type="component" value="Unassembled WGS sequence"/>
</dbReference>
<dbReference type="PANTHER" id="PTHR23164">
    <property type="entry name" value="EARLY ENDOSOME ANTIGEN 1"/>
    <property type="match status" value="1"/>
</dbReference>
<evidence type="ECO:0000259" key="6">
    <source>
        <dbReference type="PROSITE" id="PS50178"/>
    </source>
</evidence>
<gene>
    <name evidence="7" type="ORF">PT974_08557</name>
</gene>
<dbReference type="SMART" id="SM00064">
    <property type="entry name" value="FYVE"/>
    <property type="match status" value="1"/>
</dbReference>
<organism evidence="7 8">
    <name type="scientific">Cladobotryum mycophilum</name>
    <dbReference type="NCBI Taxonomy" id="491253"/>
    <lineage>
        <taxon>Eukaryota</taxon>
        <taxon>Fungi</taxon>
        <taxon>Dikarya</taxon>
        <taxon>Ascomycota</taxon>
        <taxon>Pezizomycotina</taxon>
        <taxon>Sordariomycetes</taxon>
        <taxon>Hypocreomycetidae</taxon>
        <taxon>Hypocreales</taxon>
        <taxon>Hypocreaceae</taxon>
        <taxon>Cladobotryum</taxon>
    </lineage>
</organism>
<evidence type="ECO:0000256" key="3">
    <source>
        <dbReference type="ARBA" id="ARBA00022833"/>
    </source>
</evidence>
<feature type="domain" description="FYVE-type" evidence="6">
    <location>
        <begin position="180"/>
        <end position="235"/>
    </location>
</feature>
<keyword evidence="1" id="KW-0479">Metal-binding</keyword>
<sequence>MAAELIMPTLPMNNQQARHFFPRRPQHSRSQSQQTNPGPQLSPNSHNNYMNAHYQQQHQQSVSSPPSPNSSYTPQHNSRPLYMPAALRPNDEFPSRPLTKTKTSDSSSDSGSEHAPLRRYNTFMGITGIGQRLNRRPTESSLKPFEGEWNLETYPEVTEPPTRKHWKPDTESTICDDPTCKRTFSYFIRRHHCRKCGNIFCDWHSSYTIPLDHNTDFNPRATPSRTCSHCFEQFKATHSREGSQSSNSSTSNGPNTVPSTPIMAHSGKPFNLPQGPEVPNSVPRDWNWSTF</sequence>
<comment type="caution">
    <text evidence="7">The sequence shown here is derived from an EMBL/GenBank/DDBJ whole genome shotgun (WGS) entry which is preliminary data.</text>
</comment>
<name>A0ABR0SEV0_9HYPO</name>
<dbReference type="Pfam" id="PF01363">
    <property type="entry name" value="FYVE"/>
    <property type="match status" value="1"/>
</dbReference>
<evidence type="ECO:0000256" key="2">
    <source>
        <dbReference type="ARBA" id="ARBA00022771"/>
    </source>
</evidence>
<dbReference type="SUPFAM" id="SSF57903">
    <property type="entry name" value="FYVE/PHD zinc finger"/>
    <property type="match status" value="1"/>
</dbReference>
<dbReference type="InterPro" id="IPR017455">
    <property type="entry name" value="Znf_FYVE-rel"/>
</dbReference>
<dbReference type="InterPro" id="IPR013083">
    <property type="entry name" value="Znf_RING/FYVE/PHD"/>
</dbReference>
<evidence type="ECO:0000256" key="4">
    <source>
        <dbReference type="PROSITE-ProRule" id="PRU00091"/>
    </source>
</evidence>
<evidence type="ECO:0000256" key="1">
    <source>
        <dbReference type="ARBA" id="ARBA00022723"/>
    </source>
</evidence>
<evidence type="ECO:0000313" key="7">
    <source>
        <dbReference type="EMBL" id="KAK5990290.1"/>
    </source>
</evidence>
<dbReference type="PROSITE" id="PS50178">
    <property type="entry name" value="ZF_FYVE"/>
    <property type="match status" value="1"/>
</dbReference>